<name>A0A4Q4TFP8_9PEZI</name>
<dbReference type="OrthoDB" id="4749406at2759"/>
<comment type="caution">
    <text evidence="2">The sequence shown here is derived from an EMBL/GenBank/DDBJ whole genome shotgun (WGS) entry which is preliminary data.</text>
</comment>
<evidence type="ECO:0000313" key="2">
    <source>
        <dbReference type="EMBL" id="RYP05418.1"/>
    </source>
</evidence>
<accession>A0A4Q4TFP8</accession>
<protein>
    <submittedName>
        <fullName evidence="2">Uncharacterized protein</fullName>
    </submittedName>
</protein>
<reference evidence="2 3" key="1">
    <citation type="submission" date="2018-06" db="EMBL/GenBank/DDBJ databases">
        <title>Complete Genomes of Monosporascus.</title>
        <authorList>
            <person name="Robinson A.J."/>
            <person name="Natvig D.O."/>
        </authorList>
    </citation>
    <scope>NUCLEOTIDE SEQUENCE [LARGE SCALE GENOMIC DNA]</scope>
    <source>
        <strain evidence="2 3">CBS 110550</strain>
    </source>
</reference>
<gene>
    <name evidence="2" type="ORF">DL764_003843</name>
</gene>
<dbReference type="AlphaFoldDB" id="A0A4Q4TFP8"/>
<feature type="compositionally biased region" description="Basic and acidic residues" evidence="1">
    <location>
        <begin position="17"/>
        <end position="28"/>
    </location>
</feature>
<keyword evidence="3" id="KW-1185">Reference proteome</keyword>
<dbReference type="Proteomes" id="UP000293360">
    <property type="component" value="Unassembled WGS sequence"/>
</dbReference>
<feature type="region of interest" description="Disordered" evidence="1">
    <location>
        <begin position="1"/>
        <end position="37"/>
    </location>
</feature>
<sequence length="87" mass="9703">MSDTSQNAARNGTQPSKEQHKFSSDDNKTSSSQRVHNFMRTVHEGGDPITTLSFRVPVSPQQAIAAHRARAQRNIDESMAKFHGQRP</sequence>
<feature type="compositionally biased region" description="Polar residues" evidence="1">
    <location>
        <begin position="1"/>
        <end position="16"/>
    </location>
</feature>
<evidence type="ECO:0000256" key="1">
    <source>
        <dbReference type="SAM" id="MobiDB-lite"/>
    </source>
</evidence>
<organism evidence="2 3">
    <name type="scientific">Monosporascus ibericus</name>
    <dbReference type="NCBI Taxonomy" id="155417"/>
    <lineage>
        <taxon>Eukaryota</taxon>
        <taxon>Fungi</taxon>
        <taxon>Dikarya</taxon>
        <taxon>Ascomycota</taxon>
        <taxon>Pezizomycotina</taxon>
        <taxon>Sordariomycetes</taxon>
        <taxon>Xylariomycetidae</taxon>
        <taxon>Xylariales</taxon>
        <taxon>Xylariales incertae sedis</taxon>
        <taxon>Monosporascus</taxon>
    </lineage>
</organism>
<dbReference type="EMBL" id="QJNU01000170">
    <property type="protein sequence ID" value="RYP05418.1"/>
    <property type="molecule type" value="Genomic_DNA"/>
</dbReference>
<evidence type="ECO:0000313" key="3">
    <source>
        <dbReference type="Proteomes" id="UP000293360"/>
    </source>
</evidence>
<proteinExistence type="predicted"/>